<proteinExistence type="inferred from homology"/>
<name>A0ABU1HFU5_9GAMM</name>
<feature type="transmembrane region" description="Helical" evidence="8">
    <location>
        <begin position="259"/>
        <end position="279"/>
    </location>
</feature>
<evidence type="ECO:0000256" key="4">
    <source>
        <dbReference type="ARBA" id="ARBA00022475"/>
    </source>
</evidence>
<keyword evidence="10" id="KW-1185">Reference proteome</keyword>
<feature type="transmembrane region" description="Helical" evidence="8">
    <location>
        <begin position="291"/>
        <end position="312"/>
    </location>
</feature>
<feature type="transmembrane region" description="Helical" evidence="8">
    <location>
        <begin position="234"/>
        <end position="253"/>
    </location>
</feature>
<protein>
    <submittedName>
        <fullName evidence="9">AEC family transporter</fullName>
    </submittedName>
</protein>
<dbReference type="EMBL" id="JARWAM010000006">
    <property type="protein sequence ID" value="MDR5905719.1"/>
    <property type="molecule type" value="Genomic_DNA"/>
</dbReference>
<comment type="caution">
    <text evidence="9">The sequence shown here is derived from an EMBL/GenBank/DDBJ whole genome shotgun (WGS) entry which is preliminary data.</text>
</comment>
<evidence type="ECO:0000313" key="10">
    <source>
        <dbReference type="Proteomes" id="UP001251374"/>
    </source>
</evidence>
<dbReference type="PANTHER" id="PTHR36838:SF4">
    <property type="entry name" value="AUXIN EFFLUX CARRIER FAMILY PROTEIN"/>
    <property type="match status" value="1"/>
</dbReference>
<evidence type="ECO:0000256" key="5">
    <source>
        <dbReference type="ARBA" id="ARBA00022692"/>
    </source>
</evidence>
<evidence type="ECO:0000313" key="9">
    <source>
        <dbReference type="EMBL" id="MDR5905719.1"/>
    </source>
</evidence>
<feature type="transmembrane region" description="Helical" evidence="8">
    <location>
        <begin position="71"/>
        <end position="94"/>
    </location>
</feature>
<dbReference type="Gene3D" id="1.20.1530.20">
    <property type="match status" value="1"/>
</dbReference>
<feature type="transmembrane region" description="Helical" evidence="8">
    <location>
        <begin position="200"/>
        <end position="222"/>
    </location>
</feature>
<dbReference type="InterPro" id="IPR004776">
    <property type="entry name" value="Mem_transp_PIN-like"/>
</dbReference>
<dbReference type="PANTHER" id="PTHR36838">
    <property type="entry name" value="AUXIN EFFLUX CARRIER FAMILY PROTEIN"/>
    <property type="match status" value="1"/>
</dbReference>
<keyword evidence="3" id="KW-0813">Transport</keyword>
<dbReference type="Proteomes" id="UP001251374">
    <property type="component" value="Unassembled WGS sequence"/>
</dbReference>
<evidence type="ECO:0000256" key="1">
    <source>
        <dbReference type="ARBA" id="ARBA00004651"/>
    </source>
</evidence>
<feature type="transmembrane region" description="Helical" evidence="8">
    <location>
        <begin position="132"/>
        <end position="153"/>
    </location>
</feature>
<evidence type="ECO:0000256" key="7">
    <source>
        <dbReference type="ARBA" id="ARBA00023136"/>
    </source>
</evidence>
<dbReference type="RefSeq" id="WP_309720751.1">
    <property type="nucleotide sequence ID" value="NZ_JARWAM010000006.1"/>
</dbReference>
<dbReference type="Pfam" id="PF03547">
    <property type="entry name" value="Mem_trans"/>
    <property type="match status" value="2"/>
</dbReference>
<comment type="similarity">
    <text evidence="2">Belongs to the auxin efflux carrier (TC 2.A.69) family.</text>
</comment>
<comment type="subcellular location">
    <subcellularLocation>
        <location evidence="1">Cell membrane</location>
        <topology evidence="1">Multi-pass membrane protein</topology>
    </subcellularLocation>
</comment>
<dbReference type="InterPro" id="IPR038770">
    <property type="entry name" value="Na+/solute_symporter_sf"/>
</dbReference>
<keyword evidence="7 8" id="KW-0472">Membrane</keyword>
<accession>A0ABU1HFU5</accession>
<organism evidence="9 10">
    <name type="scientific">Franzmannia qiaohouensis</name>
    <dbReference type="NCBI Taxonomy" id="1329370"/>
    <lineage>
        <taxon>Bacteria</taxon>
        <taxon>Pseudomonadati</taxon>
        <taxon>Pseudomonadota</taxon>
        <taxon>Gammaproteobacteria</taxon>
        <taxon>Oceanospirillales</taxon>
        <taxon>Halomonadaceae</taxon>
        <taxon>Franzmannia</taxon>
    </lineage>
</organism>
<feature type="transmembrane region" description="Helical" evidence="8">
    <location>
        <begin position="6"/>
        <end position="27"/>
    </location>
</feature>
<reference evidence="9 10" key="1">
    <citation type="submission" date="2023-04" db="EMBL/GenBank/DDBJ databases">
        <title>A long-awaited taxogenomic arrangement of the family Halomonadaceae.</title>
        <authorList>
            <person name="De La Haba R."/>
            <person name="Chuvochina M."/>
            <person name="Wittouck S."/>
            <person name="Arahal D.R."/>
            <person name="Sanchez-Porro C."/>
            <person name="Hugenholtz P."/>
            <person name="Ventosa A."/>
        </authorList>
    </citation>
    <scope>NUCLEOTIDE SEQUENCE [LARGE SCALE GENOMIC DNA]</scope>
    <source>
        <strain evidence="9 10">DSM 26770</strain>
    </source>
</reference>
<evidence type="ECO:0000256" key="3">
    <source>
        <dbReference type="ARBA" id="ARBA00022448"/>
    </source>
</evidence>
<evidence type="ECO:0000256" key="6">
    <source>
        <dbReference type="ARBA" id="ARBA00022989"/>
    </source>
</evidence>
<evidence type="ECO:0000256" key="2">
    <source>
        <dbReference type="ARBA" id="ARBA00010145"/>
    </source>
</evidence>
<evidence type="ECO:0000256" key="8">
    <source>
        <dbReference type="SAM" id="Phobius"/>
    </source>
</evidence>
<keyword evidence="6 8" id="KW-1133">Transmembrane helix</keyword>
<keyword evidence="4" id="KW-1003">Cell membrane</keyword>
<feature type="transmembrane region" description="Helical" evidence="8">
    <location>
        <begin position="36"/>
        <end position="59"/>
    </location>
</feature>
<feature type="transmembrane region" description="Helical" evidence="8">
    <location>
        <begin position="173"/>
        <end position="194"/>
    </location>
</feature>
<gene>
    <name evidence="9" type="ORF">QC821_10580</name>
</gene>
<feature type="transmembrane region" description="Helical" evidence="8">
    <location>
        <begin position="106"/>
        <end position="126"/>
    </location>
</feature>
<keyword evidence="5 8" id="KW-0812">Transmembrane</keyword>
<sequence length="315" mass="33494">MNLFDVFLATLNITLPVFAMVLVGLVLKRIGWIDQAFIATASALVFKATMPTLLFLSIVQADLDTAFQPGLIAYFLGFTLLSFVLAWGWAVARYPRLDRGIFVQGAFRSNCGVVGLALAASMYGGYGLSLGGILTGGVIVLYNVLSSIILSLYSPTARSDISALLADIVRNPLILCVFAALPVAALGISLPNWLLTSGEYFGSLSLPLALICIGGTLSVRSIRSGNRLVMSVCLWKLVWVPLLGTLGAILLGYRGQALGVLFLFLASPTAAVAFIMAKAAGANDRLTADMIVLSTLASMLTVSLGIFVLQWFEMI</sequence>